<dbReference type="PANTHER" id="PTHR45625">
    <property type="entry name" value="PEPTIDYL-PROLYL CIS-TRANS ISOMERASE-RELATED"/>
    <property type="match status" value="1"/>
</dbReference>
<dbReference type="InterPro" id="IPR002130">
    <property type="entry name" value="Cyclophilin-type_PPIase_dom"/>
</dbReference>
<dbReference type="Pfam" id="PF00160">
    <property type="entry name" value="Pro_isomerase"/>
    <property type="match status" value="1"/>
</dbReference>
<dbReference type="PROSITE" id="PS00170">
    <property type="entry name" value="CSA_PPIASE_1"/>
    <property type="match status" value="1"/>
</dbReference>
<dbReference type="FunFam" id="2.40.100.10:FF:000008">
    <property type="entry name" value="Peptidyl-prolyl cis-trans isomerase"/>
    <property type="match status" value="1"/>
</dbReference>
<dbReference type="GO" id="GO:0006457">
    <property type="term" value="P:protein folding"/>
    <property type="evidence" value="ECO:0007669"/>
    <property type="project" value="InterPro"/>
</dbReference>
<dbReference type="PROSITE" id="PS50072">
    <property type="entry name" value="CSA_PPIASE_2"/>
    <property type="match status" value="1"/>
</dbReference>
<dbReference type="InterPro" id="IPR044666">
    <property type="entry name" value="Cyclophilin_A-like"/>
</dbReference>
<sequence>MWASSEGGSPEVTLETSMGAFTVEVTSLSLYYKHASRTCRNFMELSRRGYYDNVKFHRIIKDFIVQGGDPTGTGRGGESIYGPKFEDEIRSELKHTGAGILSMANAGPNTNGSQFFITLAPAPSLDGKHTIFGRVCRGMEIVKRLGSVQTDNNDRPIHDVKILRASVKD</sequence>
<dbReference type="InterPro" id="IPR024936">
    <property type="entry name" value="Cyclophilin-type_PPIase"/>
</dbReference>
<evidence type="ECO:0000256" key="1">
    <source>
        <dbReference type="ARBA" id="ARBA00023110"/>
    </source>
</evidence>
<organism evidence="6">
    <name type="scientific">Rhizophora mucronata</name>
    <name type="common">Asiatic mangrove</name>
    <dbReference type="NCBI Taxonomy" id="61149"/>
    <lineage>
        <taxon>Eukaryota</taxon>
        <taxon>Viridiplantae</taxon>
        <taxon>Streptophyta</taxon>
        <taxon>Embryophyta</taxon>
        <taxon>Tracheophyta</taxon>
        <taxon>Spermatophyta</taxon>
        <taxon>Magnoliopsida</taxon>
        <taxon>eudicotyledons</taxon>
        <taxon>Gunneridae</taxon>
        <taxon>Pentapetalae</taxon>
        <taxon>rosids</taxon>
        <taxon>fabids</taxon>
        <taxon>Malpighiales</taxon>
        <taxon>Rhizophoraceae</taxon>
        <taxon>Rhizophora</taxon>
    </lineage>
</organism>
<keyword evidence="3 4" id="KW-0413">Isomerase</keyword>
<dbReference type="GO" id="GO:0071013">
    <property type="term" value="C:catalytic step 2 spliceosome"/>
    <property type="evidence" value="ECO:0007669"/>
    <property type="project" value="TreeGrafter"/>
</dbReference>
<dbReference type="InterPro" id="IPR029000">
    <property type="entry name" value="Cyclophilin-like_dom_sf"/>
</dbReference>
<evidence type="ECO:0000313" key="6">
    <source>
        <dbReference type="EMBL" id="MBW89667.1"/>
    </source>
</evidence>
<proteinExistence type="inferred from homology"/>
<dbReference type="InterPro" id="IPR020892">
    <property type="entry name" value="Cyclophilin-type_PPIase_CS"/>
</dbReference>
<comment type="catalytic activity">
    <reaction evidence="4">
        <text>[protein]-peptidylproline (omega=180) = [protein]-peptidylproline (omega=0)</text>
        <dbReference type="Rhea" id="RHEA:16237"/>
        <dbReference type="Rhea" id="RHEA-COMP:10747"/>
        <dbReference type="Rhea" id="RHEA-COMP:10748"/>
        <dbReference type="ChEBI" id="CHEBI:83833"/>
        <dbReference type="ChEBI" id="CHEBI:83834"/>
        <dbReference type="EC" id="5.2.1.8"/>
    </reaction>
</comment>
<dbReference type="EMBL" id="GGEC01009184">
    <property type="protein sequence ID" value="MBW89667.1"/>
    <property type="molecule type" value="Transcribed_RNA"/>
</dbReference>
<evidence type="ECO:0000259" key="5">
    <source>
        <dbReference type="PROSITE" id="PS50072"/>
    </source>
</evidence>
<comment type="similarity">
    <text evidence="4">Belongs to the cyclophilin-type PPIase family.</text>
</comment>
<dbReference type="Gene3D" id="2.40.100.10">
    <property type="entry name" value="Cyclophilin-like"/>
    <property type="match status" value="1"/>
</dbReference>
<reference evidence="6" key="1">
    <citation type="submission" date="2018-02" db="EMBL/GenBank/DDBJ databases">
        <title>Rhizophora mucronata_Transcriptome.</title>
        <authorList>
            <person name="Meera S.P."/>
            <person name="Sreeshan A."/>
            <person name="Augustine A."/>
        </authorList>
    </citation>
    <scope>NUCLEOTIDE SEQUENCE</scope>
    <source>
        <tissue evidence="6">Leaf</tissue>
    </source>
</reference>
<keyword evidence="2" id="KW-0143">Chaperone</keyword>
<evidence type="ECO:0000256" key="4">
    <source>
        <dbReference type="RuleBase" id="RU363019"/>
    </source>
</evidence>
<dbReference type="EC" id="5.2.1.8" evidence="4"/>
<dbReference type="PANTHER" id="PTHR45625:SF4">
    <property type="entry name" value="PEPTIDYLPROLYL ISOMERASE DOMAIN AND WD REPEAT-CONTAINING PROTEIN 1"/>
    <property type="match status" value="1"/>
</dbReference>
<dbReference type="PRINTS" id="PR00153">
    <property type="entry name" value="CSAPPISMRASE"/>
</dbReference>
<evidence type="ECO:0000256" key="2">
    <source>
        <dbReference type="ARBA" id="ARBA00023186"/>
    </source>
</evidence>
<protein>
    <recommendedName>
        <fullName evidence="4">Peptidyl-prolyl cis-trans isomerase</fullName>
        <shortName evidence="4">PPIase</shortName>
        <ecNumber evidence="4">5.2.1.8</ecNumber>
    </recommendedName>
</protein>
<feature type="domain" description="PPIase cyclophilin-type" evidence="5">
    <location>
        <begin position="13"/>
        <end position="167"/>
    </location>
</feature>
<dbReference type="AlphaFoldDB" id="A0A2P2J8D6"/>
<evidence type="ECO:0000256" key="3">
    <source>
        <dbReference type="ARBA" id="ARBA00023235"/>
    </source>
</evidence>
<keyword evidence="1 4" id="KW-0697">Rotamase</keyword>
<dbReference type="PIRSF" id="PIRSF001467">
    <property type="entry name" value="Peptidylpro_ismrse"/>
    <property type="match status" value="1"/>
</dbReference>
<name>A0A2P2J8D6_RHIMU</name>
<accession>A0A2P2J8D6</accession>
<dbReference type="SUPFAM" id="SSF50891">
    <property type="entry name" value="Cyclophilin-like"/>
    <property type="match status" value="1"/>
</dbReference>
<dbReference type="GO" id="GO:0003755">
    <property type="term" value="F:peptidyl-prolyl cis-trans isomerase activity"/>
    <property type="evidence" value="ECO:0007669"/>
    <property type="project" value="UniProtKB-UniRule"/>
</dbReference>
<comment type="function">
    <text evidence="4">PPIases accelerate the folding of proteins. It catalyzes the cis-trans isomerization of proline imidic peptide bonds in oligopeptides.</text>
</comment>